<gene>
    <name evidence="2" type="ORF">SAMN05216464_11781</name>
</gene>
<evidence type="ECO:0000256" key="1">
    <source>
        <dbReference type="SAM" id="Phobius"/>
    </source>
</evidence>
<protein>
    <recommendedName>
        <fullName evidence="4">FAR-17a/AIG1-like protein</fullName>
    </recommendedName>
</protein>
<feature type="transmembrane region" description="Helical" evidence="1">
    <location>
        <begin position="155"/>
        <end position="176"/>
    </location>
</feature>
<keyword evidence="1" id="KW-0812">Transmembrane</keyword>
<feature type="transmembrane region" description="Helical" evidence="1">
    <location>
        <begin position="15"/>
        <end position="35"/>
    </location>
</feature>
<sequence>MPQQVNHQKQSKATLIYAVVLGLTVWFSVILQFMISTQAYVQTGRTFGGSLIQIISFFTVLSNILVGLCLVAIVLKPASGFKSFFASNSVVTATALYITIVGLVYNTVLRGLVHLEGLFTITNELTHAFNPLAFIIFWLFFAPKEKLGWAKAAKWLWFPFLYLVYILIRGAIYHFYPYPFLNVDKLGYQRVIINSLLMMMAFVVFDLLFFSLNRWMAGKSIK</sequence>
<dbReference type="OrthoDB" id="9809977at2"/>
<dbReference type="RefSeq" id="WP_091155161.1">
    <property type="nucleotide sequence ID" value="NZ_FNAI01000017.1"/>
</dbReference>
<dbReference type="STRING" id="1391627.SAMN05216464_11781"/>
<keyword evidence="1" id="KW-0472">Membrane</keyword>
<feature type="transmembrane region" description="Helical" evidence="1">
    <location>
        <begin position="191"/>
        <end position="212"/>
    </location>
</feature>
<evidence type="ECO:0000313" key="3">
    <source>
        <dbReference type="Proteomes" id="UP000199072"/>
    </source>
</evidence>
<feature type="transmembrane region" description="Helical" evidence="1">
    <location>
        <begin position="125"/>
        <end position="143"/>
    </location>
</feature>
<feature type="transmembrane region" description="Helical" evidence="1">
    <location>
        <begin position="85"/>
        <end position="105"/>
    </location>
</feature>
<evidence type="ECO:0000313" key="2">
    <source>
        <dbReference type="EMBL" id="SDF40589.1"/>
    </source>
</evidence>
<keyword evidence="3" id="KW-1185">Reference proteome</keyword>
<dbReference type="NCBIfam" id="NF038065">
    <property type="entry name" value="Pr6Pr"/>
    <property type="match status" value="1"/>
</dbReference>
<evidence type="ECO:0008006" key="4">
    <source>
        <dbReference type="Google" id="ProtNLM"/>
    </source>
</evidence>
<organism evidence="2 3">
    <name type="scientific">Mucilaginibacter pineti</name>
    <dbReference type="NCBI Taxonomy" id="1391627"/>
    <lineage>
        <taxon>Bacteria</taxon>
        <taxon>Pseudomonadati</taxon>
        <taxon>Bacteroidota</taxon>
        <taxon>Sphingobacteriia</taxon>
        <taxon>Sphingobacteriales</taxon>
        <taxon>Sphingobacteriaceae</taxon>
        <taxon>Mucilaginibacter</taxon>
    </lineage>
</organism>
<reference evidence="2 3" key="1">
    <citation type="submission" date="2016-10" db="EMBL/GenBank/DDBJ databases">
        <authorList>
            <person name="de Groot N.N."/>
        </authorList>
    </citation>
    <scope>NUCLEOTIDE SEQUENCE [LARGE SCALE GENOMIC DNA]</scope>
    <source>
        <strain evidence="2 3">47C3B</strain>
    </source>
</reference>
<proteinExistence type="predicted"/>
<accession>A0A1G7KV31</accession>
<dbReference type="Proteomes" id="UP000199072">
    <property type="component" value="Unassembled WGS sequence"/>
</dbReference>
<dbReference type="InterPro" id="IPR049713">
    <property type="entry name" value="Pr6Pr-like"/>
</dbReference>
<dbReference type="EMBL" id="FNAI01000017">
    <property type="protein sequence ID" value="SDF40589.1"/>
    <property type="molecule type" value="Genomic_DNA"/>
</dbReference>
<feature type="transmembrane region" description="Helical" evidence="1">
    <location>
        <begin position="47"/>
        <end position="73"/>
    </location>
</feature>
<name>A0A1G7KV31_9SPHI</name>
<keyword evidence="1" id="KW-1133">Transmembrane helix</keyword>
<dbReference type="AlphaFoldDB" id="A0A1G7KV31"/>